<evidence type="ECO:0000313" key="3">
    <source>
        <dbReference type="Proteomes" id="UP000217141"/>
    </source>
</evidence>
<reference evidence="2 3" key="1">
    <citation type="submission" date="2017-08" db="EMBL/GenBank/DDBJ databases">
        <title>Whole Genome Sequence of Sphingobium hydrophobicum C1: Insights into Adaption to the Electronic-waste Contaminated Sediment.</title>
        <authorList>
            <person name="Song D."/>
            <person name="Chen X."/>
            <person name="Xu M."/>
        </authorList>
    </citation>
    <scope>NUCLEOTIDE SEQUENCE [LARGE SCALE GENOMIC DNA]</scope>
    <source>
        <strain evidence="2 3">C1</strain>
    </source>
</reference>
<organism evidence="2 3">
    <name type="scientific">Sphingobium xenophagum</name>
    <dbReference type="NCBI Taxonomy" id="121428"/>
    <lineage>
        <taxon>Bacteria</taxon>
        <taxon>Pseudomonadati</taxon>
        <taxon>Pseudomonadota</taxon>
        <taxon>Alphaproteobacteria</taxon>
        <taxon>Sphingomonadales</taxon>
        <taxon>Sphingomonadaceae</taxon>
        <taxon>Sphingobium</taxon>
    </lineage>
</organism>
<dbReference type="EMBL" id="CP022745">
    <property type="protein sequence ID" value="ASY44123.1"/>
    <property type="molecule type" value="Genomic_DNA"/>
</dbReference>
<dbReference type="AlphaFoldDB" id="A0A249MRZ2"/>
<gene>
    <name evidence="2" type="ORF">CJD35_06430</name>
</gene>
<dbReference type="KEGG" id="shyd:CJD35_06430"/>
<accession>A0A249MRZ2</accession>
<dbReference type="Proteomes" id="UP000217141">
    <property type="component" value="Chromosome I"/>
</dbReference>
<name>A0A249MRZ2_SPHXE</name>
<evidence type="ECO:0000313" key="2">
    <source>
        <dbReference type="EMBL" id="ASY44123.1"/>
    </source>
</evidence>
<protein>
    <submittedName>
        <fullName evidence="2">Uncharacterized protein</fullName>
    </submittedName>
</protein>
<feature type="compositionally biased region" description="Basic and acidic residues" evidence="1">
    <location>
        <begin position="42"/>
        <end position="51"/>
    </location>
</feature>
<evidence type="ECO:0000256" key="1">
    <source>
        <dbReference type="SAM" id="MobiDB-lite"/>
    </source>
</evidence>
<feature type="region of interest" description="Disordered" evidence="1">
    <location>
        <begin position="39"/>
        <end position="70"/>
    </location>
</feature>
<proteinExistence type="predicted"/>
<sequence>MAVDNMRSPILSAIRPHKIMKAATMPNAIMARKLVFSGSESEGSKNLRPPDRQGVAEAALRRSPAIQITC</sequence>